<keyword evidence="2" id="KW-1185">Reference proteome</keyword>
<name>A0ABU1ZQ82_9BURK</name>
<dbReference type="RefSeq" id="WP_310344151.1">
    <property type="nucleotide sequence ID" value="NZ_JAVDXO010000007.1"/>
</dbReference>
<organism evidence="1 2">
    <name type="scientific">Rhodoferax saidenbachensis</name>
    <dbReference type="NCBI Taxonomy" id="1484693"/>
    <lineage>
        <taxon>Bacteria</taxon>
        <taxon>Pseudomonadati</taxon>
        <taxon>Pseudomonadota</taxon>
        <taxon>Betaproteobacteria</taxon>
        <taxon>Burkholderiales</taxon>
        <taxon>Comamonadaceae</taxon>
        <taxon>Rhodoferax</taxon>
    </lineage>
</organism>
<gene>
    <name evidence="1" type="ORF">J2X15_003005</name>
</gene>
<protein>
    <submittedName>
        <fullName evidence="1">Uncharacterized protein</fullName>
    </submittedName>
</protein>
<evidence type="ECO:0000313" key="2">
    <source>
        <dbReference type="Proteomes" id="UP001268089"/>
    </source>
</evidence>
<dbReference type="EMBL" id="JAVDXO010000007">
    <property type="protein sequence ID" value="MDR7307701.1"/>
    <property type="molecule type" value="Genomic_DNA"/>
</dbReference>
<accession>A0ABU1ZQ82</accession>
<proteinExistence type="predicted"/>
<sequence length="248" mass="27269">MGLHAQVTHIDLTIRPAAAKQMRQDLGAQGLLDAATTSAADYLAQQFCEVTSSRSGLRITNISWDQIDEDLYALLDRLAPYVSSGGFVKFGSEGGTWAMAVYEQQALLPLGELLSFKNKPQEVAVSSEWGDSGHDGNTLVHDATATEEKLKDFWYWRHGVLMLALKVAYVGESLGHLKSLNKKVVGDVHGLCGNAHDFLTGERTLSKSQVNSFADDAPPCAKRLLDVMTTIQNRPDAQELSIWWRAHK</sequence>
<dbReference type="Proteomes" id="UP001268089">
    <property type="component" value="Unassembled WGS sequence"/>
</dbReference>
<reference evidence="1 2" key="1">
    <citation type="submission" date="2023-07" db="EMBL/GenBank/DDBJ databases">
        <title>Sorghum-associated microbial communities from plants grown in Nebraska, USA.</title>
        <authorList>
            <person name="Schachtman D."/>
        </authorList>
    </citation>
    <scope>NUCLEOTIDE SEQUENCE [LARGE SCALE GENOMIC DNA]</scope>
    <source>
        <strain evidence="1 2">BE308</strain>
    </source>
</reference>
<evidence type="ECO:0000313" key="1">
    <source>
        <dbReference type="EMBL" id="MDR7307701.1"/>
    </source>
</evidence>
<comment type="caution">
    <text evidence="1">The sequence shown here is derived from an EMBL/GenBank/DDBJ whole genome shotgun (WGS) entry which is preliminary data.</text>
</comment>